<name>A0A1H9YE51_9GAMM</name>
<dbReference type="STRING" id="1123402.SAMN02583745_00191"/>
<comment type="cofactor">
    <cofactor evidence="3">
        <name>pyridoxal 5'-phosphate</name>
        <dbReference type="ChEBI" id="CHEBI:597326"/>
    </cofactor>
</comment>
<proteinExistence type="inferred from homology"/>
<dbReference type="PANTHER" id="PTHR10146">
    <property type="entry name" value="PROLINE SYNTHETASE CO-TRANSCRIBED BACTERIAL HOMOLOG PROTEIN"/>
    <property type="match status" value="1"/>
</dbReference>
<dbReference type="GO" id="GO:0030170">
    <property type="term" value="F:pyridoxal phosphate binding"/>
    <property type="evidence" value="ECO:0007669"/>
    <property type="project" value="UniProtKB-UniRule"/>
</dbReference>
<comment type="similarity">
    <text evidence="2 4">Belongs to the pyridoxal phosphate-binding protein YggS/PROSC family.</text>
</comment>
<comment type="subunit">
    <text evidence="2">Monomer.</text>
</comment>
<dbReference type="NCBIfam" id="TIGR00044">
    <property type="entry name" value="YggS family pyridoxal phosphate-dependent enzyme"/>
    <property type="match status" value="1"/>
</dbReference>
<dbReference type="InterPro" id="IPR029066">
    <property type="entry name" value="PLP-binding_barrel"/>
</dbReference>
<evidence type="ECO:0000256" key="2">
    <source>
        <dbReference type="HAMAP-Rule" id="MF_02087"/>
    </source>
</evidence>
<feature type="modified residue" description="N6-(pyridoxal phosphate)lysine" evidence="2 3">
    <location>
        <position position="42"/>
    </location>
</feature>
<dbReference type="SUPFAM" id="SSF51419">
    <property type="entry name" value="PLP-binding barrel"/>
    <property type="match status" value="1"/>
</dbReference>
<protein>
    <recommendedName>
        <fullName evidence="2">Pyridoxal phosphate homeostasis protein</fullName>
        <shortName evidence="2">PLP homeostasis protein</shortName>
    </recommendedName>
</protein>
<dbReference type="PIRSF" id="PIRSF004848">
    <property type="entry name" value="YBL036c_PLPDEIII"/>
    <property type="match status" value="1"/>
</dbReference>
<dbReference type="PANTHER" id="PTHR10146:SF14">
    <property type="entry name" value="PYRIDOXAL PHOSPHATE HOMEOSTASIS PROTEIN"/>
    <property type="match status" value="1"/>
</dbReference>
<evidence type="ECO:0000313" key="6">
    <source>
        <dbReference type="EMBL" id="SES66831.1"/>
    </source>
</evidence>
<keyword evidence="1 2" id="KW-0663">Pyridoxal phosphate</keyword>
<dbReference type="RefSeq" id="WP_093316954.1">
    <property type="nucleotide sequence ID" value="NZ_FOHV01000001.1"/>
</dbReference>
<dbReference type="Gene3D" id="3.20.20.10">
    <property type="entry name" value="Alanine racemase"/>
    <property type="match status" value="1"/>
</dbReference>
<comment type="function">
    <text evidence="2">Pyridoxal 5'-phosphate (PLP)-binding protein, which is involved in PLP homeostasis.</text>
</comment>
<organism evidence="6 7">
    <name type="scientific">Thorsellia anophelis DSM 18579</name>
    <dbReference type="NCBI Taxonomy" id="1123402"/>
    <lineage>
        <taxon>Bacteria</taxon>
        <taxon>Pseudomonadati</taxon>
        <taxon>Pseudomonadota</taxon>
        <taxon>Gammaproteobacteria</taxon>
        <taxon>Enterobacterales</taxon>
        <taxon>Thorselliaceae</taxon>
        <taxon>Thorsellia</taxon>
    </lineage>
</organism>
<gene>
    <name evidence="6" type="ORF">SAMN02583745_00191</name>
</gene>
<dbReference type="EMBL" id="FOHV01000001">
    <property type="protein sequence ID" value="SES66831.1"/>
    <property type="molecule type" value="Genomic_DNA"/>
</dbReference>
<sequence>MNTTQEHGLIAEQLSNVRKQIAQSALQYGRNPTDITLLAVSKTKSIDQIEHAIHANQNEFGENYVQEGIEKIQYFETTPYREQLIWHFIGPLQSNKSKYIAQHFDWLHTLDNEKLAKRLGAQRPLHLPRLNVLIQVNISGEETKSGIDLDEVDTLVQCVLAETTLCFRGLMTIPAPIGDNPTDEKIQQHYLSLMKLTDKFKQLQQEYPHHQNCQIDTLSMGMSDDLSVAIRAGSTLVRVGSAIFGART</sequence>
<dbReference type="PROSITE" id="PS01211">
    <property type="entry name" value="UPF0001"/>
    <property type="match status" value="1"/>
</dbReference>
<dbReference type="CDD" id="cd06824">
    <property type="entry name" value="PLPDE_III_Yggs_like"/>
    <property type="match status" value="1"/>
</dbReference>
<dbReference type="InterPro" id="IPR001608">
    <property type="entry name" value="Ala_racemase_N"/>
</dbReference>
<keyword evidence="7" id="KW-1185">Reference proteome</keyword>
<dbReference type="Pfam" id="PF01168">
    <property type="entry name" value="Ala_racemase_N"/>
    <property type="match status" value="1"/>
</dbReference>
<dbReference type="HAMAP" id="MF_02087">
    <property type="entry name" value="PLP_homeostasis"/>
    <property type="match status" value="1"/>
</dbReference>
<dbReference type="InterPro" id="IPR011078">
    <property type="entry name" value="PyrdxlP_homeostasis"/>
</dbReference>
<accession>A0A1H9YE51</accession>
<evidence type="ECO:0000256" key="1">
    <source>
        <dbReference type="ARBA" id="ARBA00022898"/>
    </source>
</evidence>
<feature type="domain" description="Alanine racemase N-terminal" evidence="5">
    <location>
        <begin position="37"/>
        <end position="247"/>
    </location>
</feature>
<dbReference type="FunFam" id="3.20.20.10:FF:000018">
    <property type="entry name" value="Pyridoxal phosphate homeostasis protein"/>
    <property type="match status" value="1"/>
</dbReference>
<reference evidence="7" key="1">
    <citation type="submission" date="2016-10" db="EMBL/GenBank/DDBJ databases">
        <authorList>
            <person name="Varghese N."/>
            <person name="Submissions S."/>
        </authorList>
    </citation>
    <scope>NUCLEOTIDE SEQUENCE [LARGE SCALE GENOMIC DNA]</scope>
    <source>
        <strain evidence="7">DSM 18579</strain>
    </source>
</reference>
<evidence type="ECO:0000259" key="5">
    <source>
        <dbReference type="Pfam" id="PF01168"/>
    </source>
</evidence>
<evidence type="ECO:0000256" key="3">
    <source>
        <dbReference type="PIRSR" id="PIRSR004848-1"/>
    </source>
</evidence>
<dbReference type="OrthoDB" id="9804072at2"/>
<evidence type="ECO:0000256" key="4">
    <source>
        <dbReference type="RuleBase" id="RU004514"/>
    </source>
</evidence>
<dbReference type="Proteomes" id="UP000242642">
    <property type="component" value="Unassembled WGS sequence"/>
</dbReference>
<dbReference type="AlphaFoldDB" id="A0A1H9YE51"/>
<evidence type="ECO:0000313" key="7">
    <source>
        <dbReference type="Proteomes" id="UP000242642"/>
    </source>
</evidence>